<protein>
    <submittedName>
        <fullName evidence="2">CMD-domain-containing protein</fullName>
    </submittedName>
</protein>
<comment type="caution">
    <text evidence="2">The sequence shown here is derived from an EMBL/GenBank/DDBJ whole genome shotgun (WGS) entry which is preliminary data.</text>
</comment>
<dbReference type="Gene3D" id="1.20.1290.10">
    <property type="entry name" value="AhpD-like"/>
    <property type="match status" value="1"/>
</dbReference>
<keyword evidence="3" id="KW-1185">Reference proteome</keyword>
<reference evidence="2 3" key="1">
    <citation type="submission" date="2016-12" db="EMBL/GenBank/DDBJ databases">
        <title>The genomes of Aspergillus section Nigri reveals drivers in fungal speciation.</title>
        <authorList>
            <consortium name="DOE Joint Genome Institute"/>
            <person name="Vesth T.C."/>
            <person name="Nybo J."/>
            <person name="Theobald S."/>
            <person name="Brandl J."/>
            <person name="Frisvad J.C."/>
            <person name="Nielsen K.F."/>
            <person name="Lyhne E.K."/>
            <person name="Kogle M.E."/>
            <person name="Kuo A."/>
            <person name="Riley R."/>
            <person name="Clum A."/>
            <person name="Nolan M."/>
            <person name="Lipzen A."/>
            <person name="Salamov A."/>
            <person name="Henrissat B."/>
            <person name="Wiebenga A."/>
            <person name="De Vries R.P."/>
            <person name="Grigoriev I.V."/>
            <person name="Mortensen U.H."/>
            <person name="Andersen M.R."/>
            <person name="Baker S.E."/>
        </authorList>
    </citation>
    <scope>NUCLEOTIDE SEQUENCE [LARGE SCALE GENOMIC DNA]</scope>
    <source>
        <strain evidence="2 3">IBT 23096</strain>
    </source>
</reference>
<sequence>MSSDDKFQQLHAQLYNEGLKVRRAVVGDSYVDRSLANGSSEFARPGQELVTEFCWGHIWTRPGLSWKQRSLLNLGMLIAMKAWPELAAHTRGAINNGLSEKEISETVLHATVYCGMPAGVQAMQITEKTINEMVEKGEYTRPTSSRTSGSKL</sequence>
<dbReference type="SUPFAM" id="SSF69118">
    <property type="entry name" value="AhpD-like"/>
    <property type="match status" value="1"/>
</dbReference>
<dbReference type="AlphaFoldDB" id="A0A2I2GRU1"/>
<evidence type="ECO:0000313" key="2">
    <source>
        <dbReference type="EMBL" id="PLB55597.1"/>
    </source>
</evidence>
<dbReference type="Pfam" id="PF02627">
    <property type="entry name" value="CMD"/>
    <property type="match status" value="1"/>
</dbReference>
<gene>
    <name evidence="2" type="ORF">P170DRAFT_452917</name>
</gene>
<dbReference type="EMBL" id="MSFO01000001">
    <property type="protein sequence ID" value="PLB55597.1"/>
    <property type="molecule type" value="Genomic_DNA"/>
</dbReference>
<feature type="domain" description="Carboxymuconolactone decarboxylase-like" evidence="1">
    <location>
        <begin position="47"/>
        <end position="127"/>
    </location>
</feature>
<evidence type="ECO:0000313" key="3">
    <source>
        <dbReference type="Proteomes" id="UP000234275"/>
    </source>
</evidence>
<name>A0A2I2GRU1_9EURO</name>
<dbReference type="VEuPathDB" id="FungiDB:P170DRAFT_452917"/>
<dbReference type="RefSeq" id="XP_024710899.1">
    <property type="nucleotide sequence ID" value="XM_024851315.1"/>
</dbReference>
<dbReference type="PANTHER" id="PTHR33570:SF2">
    <property type="entry name" value="CARBOXYMUCONOLACTONE DECARBOXYLASE-LIKE DOMAIN-CONTAINING PROTEIN"/>
    <property type="match status" value="1"/>
</dbReference>
<dbReference type="Proteomes" id="UP000234275">
    <property type="component" value="Unassembled WGS sequence"/>
</dbReference>
<dbReference type="InterPro" id="IPR052512">
    <property type="entry name" value="4CMD/NDH-1_regulator"/>
</dbReference>
<organism evidence="2 3">
    <name type="scientific">Aspergillus steynii IBT 23096</name>
    <dbReference type="NCBI Taxonomy" id="1392250"/>
    <lineage>
        <taxon>Eukaryota</taxon>
        <taxon>Fungi</taxon>
        <taxon>Dikarya</taxon>
        <taxon>Ascomycota</taxon>
        <taxon>Pezizomycotina</taxon>
        <taxon>Eurotiomycetes</taxon>
        <taxon>Eurotiomycetidae</taxon>
        <taxon>Eurotiales</taxon>
        <taxon>Aspergillaceae</taxon>
        <taxon>Aspergillus</taxon>
        <taxon>Aspergillus subgen. Circumdati</taxon>
    </lineage>
</organism>
<dbReference type="PANTHER" id="PTHR33570">
    <property type="entry name" value="4-CARBOXYMUCONOLACTONE DECARBOXYLASE FAMILY PROTEIN"/>
    <property type="match status" value="1"/>
</dbReference>
<proteinExistence type="predicted"/>
<dbReference type="OrthoDB" id="104509at2759"/>
<dbReference type="InterPro" id="IPR003779">
    <property type="entry name" value="CMD-like"/>
</dbReference>
<dbReference type="STRING" id="1392250.A0A2I2GRU1"/>
<accession>A0A2I2GRU1</accession>
<dbReference type="GeneID" id="36559014"/>
<evidence type="ECO:0000259" key="1">
    <source>
        <dbReference type="Pfam" id="PF02627"/>
    </source>
</evidence>
<dbReference type="GO" id="GO:0051920">
    <property type="term" value="F:peroxiredoxin activity"/>
    <property type="evidence" value="ECO:0007669"/>
    <property type="project" value="InterPro"/>
</dbReference>
<dbReference type="InterPro" id="IPR029032">
    <property type="entry name" value="AhpD-like"/>
</dbReference>